<evidence type="ECO:0000259" key="1">
    <source>
        <dbReference type="Pfam" id="PF02627"/>
    </source>
</evidence>
<dbReference type="PANTHER" id="PTHR34846">
    <property type="entry name" value="4-CARBOXYMUCONOLACTONE DECARBOXYLASE FAMILY PROTEIN (AFU_ORTHOLOGUE AFUA_6G11590)"/>
    <property type="match status" value="1"/>
</dbReference>
<feature type="domain" description="Carboxymuconolactone decarboxylase-like" evidence="1">
    <location>
        <begin position="24"/>
        <end position="92"/>
    </location>
</feature>
<organism evidence="2 3">
    <name type="scientific">Flavobacterium jumunjinense</name>
    <dbReference type="NCBI Taxonomy" id="998845"/>
    <lineage>
        <taxon>Bacteria</taxon>
        <taxon>Pseudomonadati</taxon>
        <taxon>Bacteroidota</taxon>
        <taxon>Flavobacteriia</taxon>
        <taxon>Flavobacteriales</taxon>
        <taxon>Flavobacteriaceae</taxon>
        <taxon>Flavobacterium</taxon>
    </lineage>
</organism>
<dbReference type="InterPro" id="IPR004675">
    <property type="entry name" value="AhpD_core"/>
</dbReference>
<proteinExistence type="predicted"/>
<protein>
    <submittedName>
        <fullName evidence="2">Carboxymuconolactone decarboxylase family protein</fullName>
    </submittedName>
</protein>
<gene>
    <name evidence="2" type="ORF">ACFFVF_07860</name>
</gene>
<dbReference type="SUPFAM" id="SSF69118">
    <property type="entry name" value="AhpD-like"/>
    <property type="match status" value="1"/>
</dbReference>
<dbReference type="InterPro" id="IPR003779">
    <property type="entry name" value="CMD-like"/>
</dbReference>
<dbReference type="Proteomes" id="UP001589607">
    <property type="component" value="Unassembled WGS sequence"/>
</dbReference>
<comment type="caution">
    <text evidence="2">The sequence shown here is derived from an EMBL/GenBank/DDBJ whole genome shotgun (WGS) entry which is preliminary data.</text>
</comment>
<dbReference type="InterPro" id="IPR029032">
    <property type="entry name" value="AhpD-like"/>
</dbReference>
<dbReference type="NCBIfam" id="TIGR00778">
    <property type="entry name" value="ahpD_dom"/>
    <property type="match status" value="1"/>
</dbReference>
<dbReference type="Pfam" id="PF02627">
    <property type="entry name" value="CMD"/>
    <property type="match status" value="1"/>
</dbReference>
<dbReference type="RefSeq" id="WP_236455547.1">
    <property type="nucleotide sequence ID" value="NZ_CBCSGE010000002.1"/>
</dbReference>
<evidence type="ECO:0000313" key="2">
    <source>
        <dbReference type="EMBL" id="MFB9096423.1"/>
    </source>
</evidence>
<evidence type="ECO:0000313" key="3">
    <source>
        <dbReference type="Proteomes" id="UP001589607"/>
    </source>
</evidence>
<accession>A0ABV5GM81</accession>
<dbReference type="Gene3D" id="1.20.1290.10">
    <property type="entry name" value="AhpD-like"/>
    <property type="match status" value="1"/>
</dbReference>
<reference evidence="2 3" key="1">
    <citation type="submission" date="2024-09" db="EMBL/GenBank/DDBJ databases">
        <authorList>
            <person name="Sun Q."/>
            <person name="Mori K."/>
        </authorList>
    </citation>
    <scope>NUCLEOTIDE SEQUENCE [LARGE SCALE GENOMIC DNA]</scope>
    <source>
        <strain evidence="2 3">CECT 7955</strain>
    </source>
</reference>
<sequence length="149" mass="17436">MERITFERIPKGMVESLMKTESYIKETSLEFGLLELIRLRVSQINKCAYCIDMHYKELKQSGETELRLSTLSVWQETPFFTEKEKATLLFAESLTIINQSEITDSMYKSLTSFYDDETICNLILIVAQINSWNRIVRTLKFIPGNYIVQ</sequence>
<dbReference type="EMBL" id="JBHMEY010000018">
    <property type="protein sequence ID" value="MFB9096423.1"/>
    <property type="molecule type" value="Genomic_DNA"/>
</dbReference>
<name>A0ABV5GM81_9FLAO</name>
<keyword evidence="3" id="KW-1185">Reference proteome</keyword>
<dbReference type="PANTHER" id="PTHR34846:SF10">
    <property type="entry name" value="CYTOPLASMIC PROTEIN"/>
    <property type="match status" value="1"/>
</dbReference>